<dbReference type="PANTHER" id="PTHR35131">
    <property type="entry name" value="EXPRESSED PROTEIN"/>
    <property type="match status" value="1"/>
</dbReference>
<dbReference type="OMA" id="YKACTIT"/>
<sequence length="121" mass="13418">MYKACTITTNLPQKMAATAPVEVGARGTVGSLVLQEIEYFSRLELDHRRSPKKKPQIRMTDRGSTGTSSRPKFSFLIMTSRKKKSVSSTFLPSICSMVEVADTNRPNGIPGFSYKNLKTDV</sequence>
<accession>A0A1U8AJM5</accession>
<reference evidence="3" key="1">
    <citation type="submission" date="2025-08" db="UniProtKB">
        <authorList>
            <consortium name="RefSeq"/>
        </authorList>
    </citation>
    <scope>IDENTIFICATION</scope>
</reference>
<dbReference type="KEGG" id="nnu:104604977"/>
<organism evidence="2 3">
    <name type="scientific">Nelumbo nucifera</name>
    <name type="common">Sacred lotus</name>
    <dbReference type="NCBI Taxonomy" id="4432"/>
    <lineage>
        <taxon>Eukaryota</taxon>
        <taxon>Viridiplantae</taxon>
        <taxon>Streptophyta</taxon>
        <taxon>Embryophyta</taxon>
        <taxon>Tracheophyta</taxon>
        <taxon>Spermatophyta</taxon>
        <taxon>Magnoliopsida</taxon>
        <taxon>Proteales</taxon>
        <taxon>Nelumbonaceae</taxon>
        <taxon>Nelumbo</taxon>
    </lineage>
</organism>
<evidence type="ECO:0000313" key="3">
    <source>
        <dbReference type="RefSeq" id="XP_010267870.1"/>
    </source>
</evidence>
<proteinExistence type="predicted"/>
<dbReference type="AlphaFoldDB" id="A0A1U8AJM5"/>
<gene>
    <name evidence="3" type="primary">LOC104604977</name>
</gene>
<dbReference type="OrthoDB" id="783264at2759"/>
<feature type="region of interest" description="Disordered" evidence="1">
    <location>
        <begin position="47"/>
        <end position="71"/>
    </location>
</feature>
<dbReference type="Proteomes" id="UP000189703">
    <property type="component" value="Unplaced"/>
</dbReference>
<dbReference type="eggNOG" id="ENOG502S291">
    <property type="taxonomic scope" value="Eukaryota"/>
</dbReference>
<feature type="compositionally biased region" description="Polar residues" evidence="1">
    <location>
        <begin position="62"/>
        <end position="71"/>
    </location>
</feature>
<keyword evidence="2" id="KW-1185">Reference proteome</keyword>
<evidence type="ECO:0000313" key="2">
    <source>
        <dbReference type="Proteomes" id="UP000189703"/>
    </source>
</evidence>
<evidence type="ECO:0000256" key="1">
    <source>
        <dbReference type="SAM" id="MobiDB-lite"/>
    </source>
</evidence>
<dbReference type="PANTHER" id="PTHR35131:SF1">
    <property type="entry name" value="EXPRESSED PROTEIN"/>
    <property type="match status" value="1"/>
</dbReference>
<name>A0A1U8AJM5_NELNU</name>
<protein>
    <submittedName>
        <fullName evidence="3">Uncharacterized protein LOC104604977</fullName>
    </submittedName>
</protein>
<dbReference type="RefSeq" id="XP_010267870.1">
    <property type="nucleotide sequence ID" value="XM_010269568.2"/>
</dbReference>
<dbReference type="FunCoup" id="A0A1U8AJM5">
    <property type="interactions" value="26"/>
</dbReference>
<dbReference type="GeneID" id="104604977"/>